<reference evidence="1 2" key="1">
    <citation type="submission" date="2015-01" db="EMBL/GenBank/DDBJ databases">
        <title>Genome sequence of Jeotgalibacillus alimentarius.</title>
        <authorList>
            <person name="Goh K.M."/>
            <person name="Chan K.-G."/>
            <person name="Yaakop A.S."/>
            <person name="Ee R."/>
            <person name="Gan H.M."/>
            <person name="Chan C.S."/>
        </authorList>
    </citation>
    <scope>NUCLEOTIDE SEQUENCE [LARGE SCALE GENOMIC DNA]</scope>
    <source>
        <strain evidence="1 2">YKJ-13</strain>
    </source>
</reference>
<gene>
    <name evidence="1" type="ORF">KP77_34840</name>
</gene>
<organism evidence="1 2">
    <name type="scientific">Jeotgalibacillus alimentarius</name>
    <dbReference type="NCBI Taxonomy" id="135826"/>
    <lineage>
        <taxon>Bacteria</taxon>
        <taxon>Bacillati</taxon>
        <taxon>Bacillota</taxon>
        <taxon>Bacilli</taxon>
        <taxon>Bacillales</taxon>
        <taxon>Caryophanaceae</taxon>
        <taxon>Jeotgalibacillus</taxon>
    </lineage>
</organism>
<evidence type="ECO:0000313" key="1">
    <source>
        <dbReference type="EMBL" id="KIL42854.1"/>
    </source>
</evidence>
<keyword evidence="2" id="KW-1185">Reference proteome</keyword>
<proteinExistence type="predicted"/>
<name>A0A0C2RM52_9BACL</name>
<accession>A0A0C2RM52</accession>
<sequence>MIHSIGSEDENQMKKCLMFEKNFNECAALHFQLTVKNFN</sequence>
<dbReference type="PATRIC" id="fig|135826.4.peg.3461"/>
<protein>
    <submittedName>
        <fullName evidence="1">Uncharacterized protein</fullName>
    </submittedName>
</protein>
<dbReference type="Proteomes" id="UP000031950">
    <property type="component" value="Unassembled WGS sequence"/>
</dbReference>
<dbReference type="STRING" id="135826.KP77_34840"/>
<dbReference type="AlphaFoldDB" id="A0A0C2RM52"/>
<evidence type="ECO:0000313" key="2">
    <source>
        <dbReference type="Proteomes" id="UP000031950"/>
    </source>
</evidence>
<dbReference type="EMBL" id="JXRQ01000030">
    <property type="protein sequence ID" value="KIL42854.1"/>
    <property type="molecule type" value="Genomic_DNA"/>
</dbReference>
<comment type="caution">
    <text evidence="1">The sequence shown here is derived from an EMBL/GenBank/DDBJ whole genome shotgun (WGS) entry which is preliminary data.</text>
</comment>